<dbReference type="SFLD" id="SFLDS00003">
    <property type="entry name" value="Haloacid_Dehalogenase"/>
    <property type="match status" value="1"/>
</dbReference>
<evidence type="ECO:0000313" key="6">
    <source>
        <dbReference type="Proteomes" id="UP001297581"/>
    </source>
</evidence>
<dbReference type="EMBL" id="JAKUDL010000002">
    <property type="protein sequence ID" value="MCH4294484.1"/>
    <property type="molecule type" value="Genomic_DNA"/>
</dbReference>
<dbReference type="GO" id="GO:0046872">
    <property type="term" value="F:metal ion binding"/>
    <property type="evidence" value="ECO:0007669"/>
    <property type="project" value="UniProtKB-KW"/>
</dbReference>
<protein>
    <submittedName>
        <fullName evidence="5">HAD-IA family hydrolase</fullName>
    </submittedName>
</protein>
<dbReference type="RefSeq" id="WP_240590815.1">
    <property type="nucleotide sequence ID" value="NZ_JAKUDL010000002.1"/>
</dbReference>
<dbReference type="NCBIfam" id="TIGR01549">
    <property type="entry name" value="HAD-SF-IA-v1"/>
    <property type="match status" value="1"/>
</dbReference>
<gene>
    <name evidence="5" type="ORF">MJ923_09240</name>
</gene>
<dbReference type="GO" id="GO:0008967">
    <property type="term" value="F:phosphoglycolate phosphatase activity"/>
    <property type="evidence" value="ECO:0007669"/>
    <property type="project" value="TreeGrafter"/>
</dbReference>
<dbReference type="Proteomes" id="UP001297581">
    <property type="component" value="Unassembled WGS sequence"/>
</dbReference>
<dbReference type="InterPro" id="IPR023214">
    <property type="entry name" value="HAD_sf"/>
</dbReference>
<dbReference type="PANTHER" id="PTHR43434">
    <property type="entry name" value="PHOSPHOGLYCOLATE PHOSPHATASE"/>
    <property type="match status" value="1"/>
</dbReference>
<sequence>MASLADPAAVTQIGVLFDLDGTLVDTAPDLVAALNLALKGAGFASVMLDEVRHAASHGSMALVRAAQPSIPDEQAYLLQQSLLLHYAEVNGRRCQLFDGIAPLLDALGRAHIPYGIVTNKAACFARPLIERIGLASSCKALISGDSVTRGKPDAAPMLLAASQLNRSARHIVYLGDAKRDMEAARAAHMTSALASWGYISAGDDIHSWPVDVTLAHPLSLPALFGL</sequence>
<keyword evidence="3" id="KW-0460">Magnesium</keyword>
<dbReference type="GO" id="GO:0005829">
    <property type="term" value="C:cytosol"/>
    <property type="evidence" value="ECO:0007669"/>
    <property type="project" value="TreeGrafter"/>
</dbReference>
<dbReference type="SFLD" id="SFLDG01129">
    <property type="entry name" value="C1.5:_HAD__Beta-PGM__Phosphata"/>
    <property type="match status" value="1"/>
</dbReference>
<dbReference type="PANTHER" id="PTHR43434:SF23">
    <property type="entry name" value="PHOSPHOGLYCOLATE PHOSPHATASE"/>
    <property type="match status" value="1"/>
</dbReference>
<dbReference type="Gene3D" id="3.40.50.1000">
    <property type="entry name" value="HAD superfamily/HAD-like"/>
    <property type="match status" value="1"/>
</dbReference>
<evidence type="ECO:0000256" key="4">
    <source>
        <dbReference type="ARBA" id="ARBA00023277"/>
    </source>
</evidence>
<dbReference type="InterPro" id="IPR036412">
    <property type="entry name" value="HAD-like_sf"/>
</dbReference>
<dbReference type="Pfam" id="PF13419">
    <property type="entry name" value="HAD_2"/>
    <property type="match status" value="1"/>
</dbReference>
<keyword evidence="4" id="KW-0119">Carbohydrate metabolism</keyword>
<dbReference type="InterPro" id="IPR006439">
    <property type="entry name" value="HAD-SF_hydro_IA"/>
</dbReference>
<name>A0AAJ1EXY1_9GAMM</name>
<dbReference type="InterPro" id="IPR023198">
    <property type="entry name" value="PGP-like_dom2"/>
</dbReference>
<evidence type="ECO:0000256" key="2">
    <source>
        <dbReference type="ARBA" id="ARBA00022801"/>
    </source>
</evidence>
<evidence type="ECO:0000256" key="1">
    <source>
        <dbReference type="ARBA" id="ARBA00022723"/>
    </source>
</evidence>
<keyword evidence="2 5" id="KW-0378">Hydrolase</keyword>
<dbReference type="InterPro" id="IPR041492">
    <property type="entry name" value="HAD_2"/>
</dbReference>
<dbReference type="AlphaFoldDB" id="A0AAJ1EXY1"/>
<proteinExistence type="predicted"/>
<keyword evidence="6" id="KW-1185">Reference proteome</keyword>
<dbReference type="SUPFAM" id="SSF56784">
    <property type="entry name" value="HAD-like"/>
    <property type="match status" value="1"/>
</dbReference>
<dbReference type="GO" id="GO:0006281">
    <property type="term" value="P:DNA repair"/>
    <property type="evidence" value="ECO:0007669"/>
    <property type="project" value="TreeGrafter"/>
</dbReference>
<comment type="caution">
    <text evidence="5">The sequence shown here is derived from an EMBL/GenBank/DDBJ whole genome shotgun (WGS) entry which is preliminary data.</text>
</comment>
<dbReference type="InterPro" id="IPR050155">
    <property type="entry name" value="HAD-like_hydrolase_sf"/>
</dbReference>
<accession>A0AAJ1EXY1</accession>
<organism evidence="5 6">
    <name type="scientific">Shewanella zhuhaiensis</name>
    <dbReference type="NCBI Taxonomy" id="2919576"/>
    <lineage>
        <taxon>Bacteria</taxon>
        <taxon>Pseudomonadati</taxon>
        <taxon>Pseudomonadota</taxon>
        <taxon>Gammaproteobacteria</taxon>
        <taxon>Alteromonadales</taxon>
        <taxon>Shewanellaceae</taxon>
        <taxon>Shewanella</taxon>
    </lineage>
</organism>
<reference evidence="5 6" key="1">
    <citation type="submission" date="2022-02" db="EMBL/GenBank/DDBJ databases">
        <title>The genome sequence of Shewanella sp. 3B26.</title>
        <authorList>
            <person name="Du J."/>
        </authorList>
    </citation>
    <scope>NUCLEOTIDE SEQUENCE [LARGE SCALE GENOMIC DNA]</scope>
    <source>
        <strain evidence="5 6">3B26</strain>
    </source>
</reference>
<evidence type="ECO:0000313" key="5">
    <source>
        <dbReference type="EMBL" id="MCH4294484.1"/>
    </source>
</evidence>
<dbReference type="Gene3D" id="1.10.150.240">
    <property type="entry name" value="Putative phosphatase, domain 2"/>
    <property type="match status" value="1"/>
</dbReference>
<keyword evidence="1" id="KW-0479">Metal-binding</keyword>
<evidence type="ECO:0000256" key="3">
    <source>
        <dbReference type="ARBA" id="ARBA00022842"/>
    </source>
</evidence>